<keyword evidence="8 9" id="KW-0694">RNA-binding</keyword>
<keyword evidence="4 13" id="KW-0548">Nucleotidyltransferase</keyword>
<keyword evidence="7" id="KW-0460">Magnesium</keyword>
<proteinExistence type="inferred from homology"/>
<keyword evidence="5" id="KW-0479">Metal-binding</keyword>
<evidence type="ECO:0000259" key="12">
    <source>
        <dbReference type="Pfam" id="PF13735"/>
    </source>
</evidence>
<name>A0A9D1EIT6_9FIRM</name>
<dbReference type="InterPro" id="IPR032828">
    <property type="entry name" value="PolyA_RNA-bd"/>
</dbReference>
<keyword evidence="2 9" id="KW-0808">Transferase</keyword>
<dbReference type="GO" id="GO:0000049">
    <property type="term" value="F:tRNA binding"/>
    <property type="evidence" value="ECO:0007669"/>
    <property type="project" value="TreeGrafter"/>
</dbReference>
<evidence type="ECO:0000256" key="3">
    <source>
        <dbReference type="ARBA" id="ARBA00022694"/>
    </source>
</evidence>
<dbReference type="Pfam" id="PF01743">
    <property type="entry name" value="PolyA_pol"/>
    <property type="match status" value="1"/>
</dbReference>
<reference evidence="13" key="1">
    <citation type="submission" date="2020-10" db="EMBL/GenBank/DDBJ databases">
        <authorList>
            <person name="Gilroy R."/>
        </authorList>
    </citation>
    <scope>NUCLEOTIDE SEQUENCE</scope>
    <source>
        <strain evidence="13">ChiSxjej1B13-7041</strain>
    </source>
</reference>
<organism evidence="13 14">
    <name type="scientific">Candidatus Egerieimonas intestinavium</name>
    <dbReference type="NCBI Taxonomy" id="2840777"/>
    <lineage>
        <taxon>Bacteria</taxon>
        <taxon>Bacillati</taxon>
        <taxon>Bacillota</taxon>
        <taxon>Clostridia</taxon>
        <taxon>Lachnospirales</taxon>
        <taxon>Lachnospiraceae</taxon>
        <taxon>Lachnospiraceae incertae sedis</taxon>
        <taxon>Candidatus Egerieimonas</taxon>
    </lineage>
</organism>
<dbReference type="GO" id="GO:0046872">
    <property type="term" value="F:metal ion binding"/>
    <property type="evidence" value="ECO:0007669"/>
    <property type="project" value="UniProtKB-KW"/>
</dbReference>
<evidence type="ECO:0000313" key="13">
    <source>
        <dbReference type="EMBL" id="HIR92780.1"/>
    </source>
</evidence>
<protein>
    <submittedName>
        <fullName evidence="13">CCA tRNA nucleotidyltransferase</fullName>
        <ecNumber evidence="13">2.7.7.72</ecNumber>
    </submittedName>
</protein>
<feature type="domain" description="Poly A polymerase head" evidence="10">
    <location>
        <begin position="23"/>
        <end position="143"/>
    </location>
</feature>
<sequence>MRLKLPPKVQYIIEKLNGAGFEAYAVGGCVRDSILGREPDDWDITTSAKPLQVKELFARTVDTGLQHGTVTVLLDKDSYEVTTYRIDGEYLDGRHPRQVEFTSRLEEDLQRRDFTINAMAYSRETGLVDCFQGMKDMQLHRVRCVGEPRERFSEDALRILRAVRFAAQLGFGIEERTREAIRQLAPTLEKISAERIRVELNKLLISPRPQLLREAWELGITAVVLPEFDRAMDTPQNVPEHFCTVGEHTLRALELVEAAPVLRWTMLLHDLAKPQVRTTGLGGIDYFPHHQEKGEQLAVEVLRRLRFDNETVRRVRLLVRWHDVILEPQAEAVRRAVSQLGRELFPLYLQVRRADILAQRPLRRQEKLSELARVEEIFAQILERGDCLAVKELAVNGKDLMALGLKPGPGLGETLERLLDLVLEDPQRNTREYLLKTARDIPIR</sequence>
<dbReference type="InterPro" id="IPR043519">
    <property type="entry name" value="NT_sf"/>
</dbReference>
<comment type="similarity">
    <text evidence="9">Belongs to the tRNA nucleotidyltransferase/poly(A) polymerase family.</text>
</comment>
<dbReference type="AlphaFoldDB" id="A0A9D1EIT6"/>
<dbReference type="PANTHER" id="PTHR46173:SF1">
    <property type="entry name" value="CCA TRNA NUCLEOTIDYLTRANSFERASE 1, MITOCHONDRIAL"/>
    <property type="match status" value="1"/>
</dbReference>
<dbReference type="NCBIfam" id="NF009814">
    <property type="entry name" value="PRK13299.1"/>
    <property type="match status" value="1"/>
</dbReference>
<dbReference type="Pfam" id="PF13735">
    <property type="entry name" value="tRNA_NucTran2_2"/>
    <property type="match status" value="1"/>
</dbReference>
<dbReference type="Pfam" id="PF12627">
    <property type="entry name" value="PolyA_pol_RNAbd"/>
    <property type="match status" value="1"/>
</dbReference>
<reference evidence="13" key="2">
    <citation type="journal article" date="2021" name="PeerJ">
        <title>Extensive microbial diversity within the chicken gut microbiome revealed by metagenomics and culture.</title>
        <authorList>
            <person name="Gilroy R."/>
            <person name="Ravi A."/>
            <person name="Getino M."/>
            <person name="Pursley I."/>
            <person name="Horton D.L."/>
            <person name="Alikhan N.F."/>
            <person name="Baker D."/>
            <person name="Gharbi K."/>
            <person name="Hall N."/>
            <person name="Watson M."/>
            <person name="Adriaenssens E.M."/>
            <person name="Foster-Nyarko E."/>
            <person name="Jarju S."/>
            <person name="Secka A."/>
            <person name="Antonio M."/>
            <person name="Oren A."/>
            <person name="Chaudhuri R.R."/>
            <person name="La Ragione R."/>
            <person name="Hildebrand F."/>
            <person name="Pallen M.J."/>
        </authorList>
    </citation>
    <scope>NUCLEOTIDE SEQUENCE</scope>
    <source>
        <strain evidence="13">ChiSxjej1B13-7041</strain>
    </source>
</reference>
<dbReference type="InterPro" id="IPR002646">
    <property type="entry name" value="PolA_pol_head_dom"/>
</dbReference>
<evidence type="ECO:0000259" key="10">
    <source>
        <dbReference type="Pfam" id="PF01743"/>
    </source>
</evidence>
<dbReference type="SUPFAM" id="SSF81301">
    <property type="entry name" value="Nucleotidyltransferase"/>
    <property type="match status" value="1"/>
</dbReference>
<evidence type="ECO:0000256" key="4">
    <source>
        <dbReference type="ARBA" id="ARBA00022695"/>
    </source>
</evidence>
<evidence type="ECO:0000259" key="11">
    <source>
        <dbReference type="Pfam" id="PF12627"/>
    </source>
</evidence>
<evidence type="ECO:0000256" key="6">
    <source>
        <dbReference type="ARBA" id="ARBA00022741"/>
    </source>
</evidence>
<gene>
    <name evidence="13" type="ORF">IAB98_05110</name>
</gene>
<evidence type="ECO:0000256" key="5">
    <source>
        <dbReference type="ARBA" id="ARBA00022723"/>
    </source>
</evidence>
<dbReference type="Proteomes" id="UP000886841">
    <property type="component" value="Unassembled WGS sequence"/>
</dbReference>
<dbReference type="Gene3D" id="1.10.3090.10">
    <property type="entry name" value="cca-adding enzyme, domain 2"/>
    <property type="match status" value="1"/>
</dbReference>
<dbReference type="InterPro" id="IPR032810">
    <property type="entry name" value="CCA-adding_enz_C"/>
</dbReference>
<dbReference type="SUPFAM" id="SSF81891">
    <property type="entry name" value="Poly A polymerase C-terminal region-like"/>
    <property type="match status" value="1"/>
</dbReference>
<evidence type="ECO:0000256" key="8">
    <source>
        <dbReference type="ARBA" id="ARBA00022884"/>
    </source>
</evidence>
<keyword evidence="6" id="KW-0547">Nucleotide-binding</keyword>
<feature type="domain" description="tRNA nucleotidyltransferase/poly(A) polymerase RNA and SrmB- binding" evidence="11">
    <location>
        <begin position="170"/>
        <end position="231"/>
    </location>
</feature>
<dbReference type="EC" id="2.7.7.72" evidence="13"/>
<dbReference type="GO" id="GO:0004810">
    <property type="term" value="F:CCA tRNA nucleotidyltransferase activity"/>
    <property type="evidence" value="ECO:0007669"/>
    <property type="project" value="UniProtKB-EC"/>
</dbReference>
<feature type="domain" description="CCA-adding enzyme C-terminal" evidence="12">
    <location>
        <begin position="298"/>
        <end position="437"/>
    </location>
</feature>
<dbReference type="GO" id="GO:0000166">
    <property type="term" value="F:nucleotide binding"/>
    <property type="evidence" value="ECO:0007669"/>
    <property type="project" value="UniProtKB-KW"/>
</dbReference>
<accession>A0A9D1EIT6</accession>
<comment type="cofactor">
    <cofactor evidence="1">
        <name>Mg(2+)</name>
        <dbReference type="ChEBI" id="CHEBI:18420"/>
    </cofactor>
</comment>
<dbReference type="InterPro" id="IPR050264">
    <property type="entry name" value="Bact_CCA-adding_enz_type3_sf"/>
</dbReference>
<dbReference type="EMBL" id="DVHU01000045">
    <property type="protein sequence ID" value="HIR92780.1"/>
    <property type="molecule type" value="Genomic_DNA"/>
</dbReference>
<evidence type="ECO:0000256" key="7">
    <source>
        <dbReference type="ARBA" id="ARBA00022842"/>
    </source>
</evidence>
<evidence type="ECO:0000256" key="2">
    <source>
        <dbReference type="ARBA" id="ARBA00022679"/>
    </source>
</evidence>
<dbReference type="PANTHER" id="PTHR46173">
    <property type="entry name" value="CCA TRNA NUCLEOTIDYLTRANSFERASE 1, MITOCHONDRIAL"/>
    <property type="match status" value="1"/>
</dbReference>
<keyword evidence="3" id="KW-0819">tRNA processing</keyword>
<dbReference type="Gene3D" id="1.10.246.80">
    <property type="match status" value="1"/>
</dbReference>
<comment type="caution">
    <text evidence="13">The sequence shown here is derived from an EMBL/GenBank/DDBJ whole genome shotgun (WGS) entry which is preliminary data.</text>
</comment>
<dbReference type="Gene3D" id="3.30.460.10">
    <property type="entry name" value="Beta Polymerase, domain 2"/>
    <property type="match status" value="1"/>
</dbReference>
<evidence type="ECO:0000256" key="1">
    <source>
        <dbReference type="ARBA" id="ARBA00001946"/>
    </source>
</evidence>
<evidence type="ECO:0000256" key="9">
    <source>
        <dbReference type="RuleBase" id="RU003953"/>
    </source>
</evidence>
<evidence type="ECO:0000313" key="14">
    <source>
        <dbReference type="Proteomes" id="UP000886841"/>
    </source>
</evidence>
<dbReference type="GO" id="GO:0008033">
    <property type="term" value="P:tRNA processing"/>
    <property type="evidence" value="ECO:0007669"/>
    <property type="project" value="UniProtKB-KW"/>
</dbReference>
<dbReference type="CDD" id="cd05398">
    <property type="entry name" value="NT_ClassII-CCAase"/>
    <property type="match status" value="1"/>
</dbReference>